<sequence length="471" mass="53415">MIKKIISNLFYQASYQVLLILLPIVTVPIVSNALGSQGIGIYNFINSITNYFVLFAGLGIANYGVREISLAKDDPNKLSKTFWEIEILNAGIAFIVFLFYLFFAFFQDMSLYYYFQSLVILGTLLDISWYYQGIEDFKHITMANFIVKIVSFMLILFFVNSYSDLWIYILIQSANILVSQIILWLFVFKKIFFVNIDFKGVFSHLYPACNYFISKIATTIYLNVNKTTLGLMVSSSAVGIFTNTTVIPVMVNSIIGAADMVLLPRMTDIFKTNEDKGIRLLDLSLHIQLFLTIPIYFGFLTINEKFINWFLGPSFSDVSKYLPLASTIVIIIPLGASIVRQYLVPKNEIRFVNVTSILAAIINVITGFALIYKFSVLGAVVSNVITEFFVTISRISFLRKKTSFKFNLSEIVKFSVSGFIMFFSVSLITSSLEANMLTTFIQIILGVVIYLIFCYVLKSKTIIQLVSTLKK</sequence>
<evidence type="ECO:0000313" key="6">
    <source>
        <dbReference type="EMBL" id="EOH94905.1"/>
    </source>
</evidence>
<proteinExistence type="predicted"/>
<feature type="transmembrane region" description="Helical" evidence="5">
    <location>
        <begin position="86"/>
        <end position="106"/>
    </location>
</feature>
<dbReference type="InterPro" id="IPR052556">
    <property type="entry name" value="PolySynth_Transporter"/>
</dbReference>
<feature type="transmembrane region" description="Helical" evidence="5">
    <location>
        <begin position="411"/>
        <end position="430"/>
    </location>
</feature>
<dbReference type="PANTHER" id="PTHR43424:SF1">
    <property type="entry name" value="LOCUS PUTATIVE PROTEIN 1-RELATED"/>
    <property type="match status" value="1"/>
</dbReference>
<dbReference type="EMBL" id="AJAQ01000014">
    <property type="protein sequence ID" value="EOH94905.1"/>
    <property type="molecule type" value="Genomic_DNA"/>
</dbReference>
<feature type="transmembrane region" description="Helical" evidence="5">
    <location>
        <begin position="143"/>
        <end position="159"/>
    </location>
</feature>
<protein>
    <submittedName>
        <fullName evidence="6">Uncharacterized protein</fullName>
    </submittedName>
</protein>
<dbReference type="InterPro" id="IPR002797">
    <property type="entry name" value="Polysacc_synth"/>
</dbReference>
<dbReference type="RefSeq" id="WP_010756824.1">
    <property type="nucleotide sequence ID" value="NZ_ASWD01000006.1"/>
</dbReference>
<feature type="transmembrane region" description="Helical" evidence="5">
    <location>
        <begin position="283"/>
        <end position="301"/>
    </location>
</feature>
<keyword evidence="3 5" id="KW-1133">Transmembrane helix</keyword>
<dbReference type="OrthoDB" id="9815702at2"/>
<feature type="transmembrane region" description="Helical" evidence="5">
    <location>
        <begin position="236"/>
        <end position="262"/>
    </location>
</feature>
<feature type="transmembrane region" description="Helical" evidence="5">
    <location>
        <begin position="321"/>
        <end position="339"/>
    </location>
</feature>
<evidence type="ECO:0000256" key="2">
    <source>
        <dbReference type="ARBA" id="ARBA00022692"/>
    </source>
</evidence>
<dbReference type="PATRIC" id="fig|1158607.3.peg.1792"/>
<feature type="transmembrane region" description="Helical" evidence="5">
    <location>
        <begin position="377"/>
        <end position="399"/>
    </location>
</feature>
<feature type="transmembrane region" description="Helical" evidence="5">
    <location>
        <begin position="9"/>
        <end position="29"/>
    </location>
</feature>
<accession>R2SI13</accession>
<dbReference type="Pfam" id="PF01943">
    <property type="entry name" value="Polysacc_synt"/>
    <property type="match status" value="1"/>
</dbReference>
<evidence type="ECO:0000313" key="7">
    <source>
        <dbReference type="Proteomes" id="UP000013782"/>
    </source>
</evidence>
<gene>
    <name evidence="6" type="ORF">UAU_01827</name>
</gene>
<feature type="transmembrane region" description="Helical" evidence="5">
    <location>
        <begin position="112"/>
        <end position="131"/>
    </location>
</feature>
<keyword evidence="7" id="KW-1185">Reference proteome</keyword>
<dbReference type="Proteomes" id="UP000013782">
    <property type="component" value="Unassembled WGS sequence"/>
</dbReference>
<feature type="transmembrane region" description="Helical" evidence="5">
    <location>
        <begin position="436"/>
        <end position="457"/>
    </location>
</feature>
<feature type="transmembrane region" description="Helical" evidence="5">
    <location>
        <begin position="41"/>
        <end position="65"/>
    </location>
</feature>
<evidence type="ECO:0000256" key="5">
    <source>
        <dbReference type="SAM" id="Phobius"/>
    </source>
</evidence>
<evidence type="ECO:0000256" key="4">
    <source>
        <dbReference type="ARBA" id="ARBA00023136"/>
    </source>
</evidence>
<feature type="transmembrane region" description="Helical" evidence="5">
    <location>
        <begin position="351"/>
        <end position="371"/>
    </location>
</feature>
<organism evidence="6 7">
    <name type="scientific">Enterococcus pallens ATCC BAA-351</name>
    <dbReference type="NCBI Taxonomy" id="1158607"/>
    <lineage>
        <taxon>Bacteria</taxon>
        <taxon>Bacillati</taxon>
        <taxon>Bacillota</taxon>
        <taxon>Bacilli</taxon>
        <taxon>Lactobacillales</taxon>
        <taxon>Enterococcaceae</taxon>
        <taxon>Enterococcus</taxon>
    </lineage>
</organism>
<reference evidence="6 7" key="1">
    <citation type="submission" date="2013-02" db="EMBL/GenBank/DDBJ databases">
        <title>The Genome Sequence of Enterococcus pallens BAA-351.</title>
        <authorList>
            <consortium name="The Broad Institute Genome Sequencing Platform"/>
            <consortium name="The Broad Institute Genome Sequencing Center for Infectious Disease"/>
            <person name="Earl A.M."/>
            <person name="Gilmore M.S."/>
            <person name="Lebreton F."/>
            <person name="Walker B."/>
            <person name="Young S.K."/>
            <person name="Zeng Q."/>
            <person name="Gargeya S."/>
            <person name="Fitzgerald M."/>
            <person name="Haas B."/>
            <person name="Abouelleil A."/>
            <person name="Alvarado L."/>
            <person name="Arachchi H.M."/>
            <person name="Berlin A.M."/>
            <person name="Chapman S.B."/>
            <person name="Dewar J."/>
            <person name="Goldberg J."/>
            <person name="Griggs A."/>
            <person name="Gujja S."/>
            <person name="Hansen M."/>
            <person name="Howarth C."/>
            <person name="Imamovic A."/>
            <person name="Larimer J."/>
            <person name="McCowan C."/>
            <person name="Murphy C."/>
            <person name="Neiman D."/>
            <person name="Pearson M."/>
            <person name="Priest M."/>
            <person name="Roberts A."/>
            <person name="Saif S."/>
            <person name="Shea T."/>
            <person name="Sisk P."/>
            <person name="Sykes S."/>
            <person name="Wortman J."/>
            <person name="Nusbaum C."/>
            <person name="Birren B."/>
        </authorList>
    </citation>
    <scope>NUCLEOTIDE SEQUENCE [LARGE SCALE GENOMIC DNA]</scope>
    <source>
        <strain evidence="6 7">ATCC BAA-351</strain>
    </source>
</reference>
<keyword evidence="4 5" id="KW-0472">Membrane</keyword>
<feature type="transmembrane region" description="Helical" evidence="5">
    <location>
        <begin position="165"/>
        <end position="188"/>
    </location>
</feature>
<keyword evidence="2 5" id="KW-0812">Transmembrane</keyword>
<dbReference type="GO" id="GO:0016020">
    <property type="term" value="C:membrane"/>
    <property type="evidence" value="ECO:0007669"/>
    <property type="project" value="UniProtKB-SubCell"/>
</dbReference>
<feature type="transmembrane region" description="Helical" evidence="5">
    <location>
        <begin position="200"/>
        <end position="224"/>
    </location>
</feature>
<name>R2SI13_9ENTE</name>
<evidence type="ECO:0000256" key="1">
    <source>
        <dbReference type="ARBA" id="ARBA00004141"/>
    </source>
</evidence>
<comment type="caution">
    <text evidence="6">The sequence shown here is derived from an EMBL/GenBank/DDBJ whole genome shotgun (WGS) entry which is preliminary data.</text>
</comment>
<comment type="subcellular location">
    <subcellularLocation>
        <location evidence="1">Membrane</location>
        <topology evidence="1">Multi-pass membrane protein</topology>
    </subcellularLocation>
</comment>
<dbReference type="STRING" id="160454.RV10_GL002928"/>
<dbReference type="HOGENOM" id="CLU_022017_0_0_9"/>
<dbReference type="PANTHER" id="PTHR43424">
    <property type="entry name" value="LOCUS PUTATIVE PROTEIN 1-RELATED"/>
    <property type="match status" value="1"/>
</dbReference>
<evidence type="ECO:0000256" key="3">
    <source>
        <dbReference type="ARBA" id="ARBA00022989"/>
    </source>
</evidence>
<dbReference type="AlphaFoldDB" id="R2SI13"/>
<dbReference type="eggNOG" id="COG2244">
    <property type="taxonomic scope" value="Bacteria"/>
</dbReference>